<dbReference type="AlphaFoldDB" id="A0A3E0VDN8"/>
<name>A0A3E0VDN8_9MICO</name>
<dbReference type="InterPro" id="IPR036661">
    <property type="entry name" value="Luciferase-like_sf"/>
</dbReference>
<keyword evidence="2" id="KW-0560">Oxidoreductase</keyword>
<evidence type="ECO:0000313" key="3">
    <source>
        <dbReference type="Proteomes" id="UP000256709"/>
    </source>
</evidence>
<dbReference type="PANTHER" id="PTHR30137">
    <property type="entry name" value="LUCIFERASE-LIKE MONOOXYGENASE"/>
    <property type="match status" value="1"/>
</dbReference>
<dbReference type="InterPro" id="IPR011251">
    <property type="entry name" value="Luciferase-like_dom"/>
</dbReference>
<dbReference type="Pfam" id="PF00296">
    <property type="entry name" value="Bac_luciferase"/>
    <property type="match status" value="1"/>
</dbReference>
<comment type="caution">
    <text evidence="2">The sequence shown here is derived from an EMBL/GenBank/DDBJ whole genome shotgun (WGS) entry which is preliminary data.</text>
</comment>
<dbReference type="Proteomes" id="UP000256709">
    <property type="component" value="Unassembled WGS sequence"/>
</dbReference>
<dbReference type="PANTHER" id="PTHR30137:SF15">
    <property type="entry name" value="BLL6902 PROTEIN"/>
    <property type="match status" value="1"/>
</dbReference>
<dbReference type="Gene3D" id="3.20.20.30">
    <property type="entry name" value="Luciferase-like domain"/>
    <property type="match status" value="1"/>
</dbReference>
<gene>
    <name evidence="2" type="ORF">B7R21_14950</name>
</gene>
<accession>A0A3E0VDN8</accession>
<dbReference type="GO" id="GO:0005829">
    <property type="term" value="C:cytosol"/>
    <property type="evidence" value="ECO:0007669"/>
    <property type="project" value="TreeGrafter"/>
</dbReference>
<evidence type="ECO:0000313" key="2">
    <source>
        <dbReference type="EMBL" id="RFA07490.1"/>
    </source>
</evidence>
<sequence length="343" mass="37288">MTDRSSSNRPLVKLGFLTIGFFDEHDPIGGHESTLQIIELGEQLGFDSAWLRDRHLQFGISSPLAVLAAATQRTSRIELGTAVIPLGFENPFRLAEDLATVDVLSRGRLNPGISVGAPTHFEAIREHLYPDSWQNENFSHERAERLLANLRGETVSTFTGTEGIEAYSSRIQPFAAGLADRVWFGAAGLSSAAWAGEHALNLLSSSVVRAEEDDDFARIQRAQIDLFRSRHPLGDAARASQGLVVIPTDSASPEQAAKYRAYADGRFERTLTPQGPGRMLFAPDIVGSSTEIADALHAHAGFQAVDEVVFALPFSFEHEDYVQILTDIATRLAPLLGWAPAGA</sequence>
<dbReference type="GO" id="GO:0016705">
    <property type="term" value="F:oxidoreductase activity, acting on paired donors, with incorporation or reduction of molecular oxygen"/>
    <property type="evidence" value="ECO:0007669"/>
    <property type="project" value="InterPro"/>
</dbReference>
<keyword evidence="2" id="KW-0503">Monooxygenase</keyword>
<dbReference type="InterPro" id="IPR050766">
    <property type="entry name" value="Bact_Lucif_Oxidored"/>
</dbReference>
<feature type="domain" description="Luciferase-like" evidence="1">
    <location>
        <begin position="31"/>
        <end position="262"/>
    </location>
</feature>
<proteinExistence type="predicted"/>
<dbReference type="GO" id="GO:0004497">
    <property type="term" value="F:monooxygenase activity"/>
    <property type="evidence" value="ECO:0007669"/>
    <property type="project" value="UniProtKB-KW"/>
</dbReference>
<dbReference type="SUPFAM" id="SSF51679">
    <property type="entry name" value="Bacterial luciferase-like"/>
    <property type="match status" value="1"/>
</dbReference>
<evidence type="ECO:0000259" key="1">
    <source>
        <dbReference type="Pfam" id="PF00296"/>
    </source>
</evidence>
<dbReference type="RefSeq" id="WP_116284030.1">
    <property type="nucleotide sequence ID" value="NZ_NBXA01000026.1"/>
</dbReference>
<reference evidence="2 3" key="1">
    <citation type="submission" date="2017-04" db="EMBL/GenBank/DDBJ databases">
        <title>Comparative genome analysis of Subtercola boreus.</title>
        <authorList>
            <person name="Cho Y.-J."/>
            <person name="Cho A."/>
            <person name="Kim O.-S."/>
            <person name="Lee J.-I."/>
        </authorList>
    </citation>
    <scope>NUCLEOTIDE SEQUENCE [LARGE SCALE GENOMIC DNA]</scope>
    <source>
        <strain evidence="2 3">P27444</strain>
    </source>
</reference>
<dbReference type="EMBL" id="NBXA01000026">
    <property type="protein sequence ID" value="RFA07490.1"/>
    <property type="molecule type" value="Genomic_DNA"/>
</dbReference>
<protein>
    <submittedName>
        <fullName evidence="2">Monooxygenase</fullName>
    </submittedName>
</protein>
<dbReference type="OrthoDB" id="7903015at2"/>
<organism evidence="2 3">
    <name type="scientific">Subtercola boreus</name>
    <dbReference type="NCBI Taxonomy" id="120213"/>
    <lineage>
        <taxon>Bacteria</taxon>
        <taxon>Bacillati</taxon>
        <taxon>Actinomycetota</taxon>
        <taxon>Actinomycetes</taxon>
        <taxon>Micrococcales</taxon>
        <taxon>Microbacteriaceae</taxon>
        <taxon>Subtercola</taxon>
    </lineage>
</organism>